<dbReference type="SMART" id="SM00342">
    <property type="entry name" value="HTH_ARAC"/>
    <property type="match status" value="1"/>
</dbReference>
<dbReference type="Pfam" id="PF02311">
    <property type="entry name" value="AraC_binding"/>
    <property type="match status" value="1"/>
</dbReference>
<dbReference type="InterPro" id="IPR003313">
    <property type="entry name" value="AraC-bd"/>
</dbReference>
<dbReference type="InterPro" id="IPR018060">
    <property type="entry name" value="HTH_AraC"/>
</dbReference>
<evidence type="ECO:0000256" key="1">
    <source>
        <dbReference type="ARBA" id="ARBA00023015"/>
    </source>
</evidence>
<dbReference type="Pfam" id="PF12833">
    <property type="entry name" value="HTH_18"/>
    <property type="match status" value="1"/>
</dbReference>
<dbReference type="InterPro" id="IPR020449">
    <property type="entry name" value="Tscrpt_reg_AraC-type_HTH"/>
</dbReference>
<dbReference type="PANTHER" id="PTHR43280">
    <property type="entry name" value="ARAC-FAMILY TRANSCRIPTIONAL REGULATOR"/>
    <property type="match status" value="1"/>
</dbReference>
<evidence type="ECO:0000256" key="2">
    <source>
        <dbReference type="ARBA" id="ARBA00023125"/>
    </source>
</evidence>
<proteinExistence type="predicted"/>
<accession>A0ABW3HSS5</accession>
<organism evidence="5 6">
    <name type="scientific">Paenibacillus chungangensis</name>
    <dbReference type="NCBI Taxonomy" id="696535"/>
    <lineage>
        <taxon>Bacteria</taxon>
        <taxon>Bacillati</taxon>
        <taxon>Bacillota</taxon>
        <taxon>Bacilli</taxon>
        <taxon>Bacillales</taxon>
        <taxon>Paenibacillaceae</taxon>
        <taxon>Paenibacillus</taxon>
    </lineage>
</organism>
<dbReference type="InterPro" id="IPR037923">
    <property type="entry name" value="HTH-like"/>
</dbReference>
<keyword evidence="1" id="KW-0805">Transcription regulation</keyword>
<keyword evidence="6" id="KW-1185">Reference proteome</keyword>
<dbReference type="PROSITE" id="PS01124">
    <property type="entry name" value="HTH_ARAC_FAMILY_2"/>
    <property type="match status" value="1"/>
</dbReference>
<evidence type="ECO:0000313" key="5">
    <source>
        <dbReference type="EMBL" id="MFD0960613.1"/>
    </source>
</evidence>
<dbReference type="PRINTS" id="PR00032">
    <property type="entry name" value="HTHARAC"/>
</dbReference>
<protein>
    <submittedName>
        <fullName evidence="5">AraC family transcriptional regulator</fullName>
    </submittedName>
</protein>
<feature type="domain" description="HTH araC/xylS-type" evidence="4">
    <location>
        <begin position="179"/>
        <end position="277"/>
    </location>
</feature>
<keyword evidence="2" id="KW-0238">DNA-binding</keyword>
<dbReference type="PANTHER" id="PTHR43280:SF30">
    <property type="entry name" value="MMSAB OPERON REGULATORY PROTEIN"/>
    <property type="match status" value="1"/>
</dbReference>
<reference evidence="6" key="1">
    <citation type="journal article" date="2019" name="Int. J. Syst. Evol. Microbiol.">
        <title>The Global Catalogue of Microorganisms (GCM) 10K type strain sequencing project: providing services to taxonomists for standard genome sequencing and annotation.</title>
        <authorList>
            <consortium name="The Broad Institute Genomics Platform"/>
            <consortium name="The Broad Institute Genome Sequencing Center for Infectious Disease"/>
            <person name="Wu L."/>
            <person name="Ma J."/>
        </authorList>
    </citation>
    <scope>NUCLEOTIDE SEQUENCE [LARGE SCALE GENOMIC DNA]</scope>
    <source>
        <strain evidence="6">CCUG 59129</strain>
    </source>
</reference>
<comment type="caution">
    <text evidence="5">The sequence shown here is derived from an EMBL/GenBank/DDBJ whole genome shotgun (WGS) entry which is preliminary data.</text>
</comment>
<dbReference type="SUPFAM" id="SSF46689">
    <property type="entry name" value="Homeodomain-like"/>
    <property type="match status" value="2"/>
</dbReference>
<evidence type="ECO:0000259" key="4">
    <source>
        <dbReference type="PROSITE" id="PS01124"/>
    </source>
</evidence>
<dbReference type="SUPFAM" id="SSF51215">
    <property type="entry name" value="Regulatory protein AraC"/>
    <property type="match status" value="1"/>
</dbReference>
<evidence type="ECO:0000256" key="3">
    <source>
        <dbReference type="ARBA" id="ARBA00023163"/>
    </source>
</evidence>
<dbReference type="Proteomes" id="UP001596989">
    <property type="component" value="Unassembled WGS sequence"/>
</dbReference>
<keyword evidence="3" id="KW-0804">Transcription</keyword>
<sequence>MLKPSSFGFRTNDRSILTLDSIGWQLINSPEYVFDGTARPDTGHVIFQYTLSGLGYIEVEGQRFTLPAGTGFMVKVPSRHNYYYVAQEEPWEVIWLNIRGEEANRIWDLIVDREGPVIRREADSPVIAEFWTMLSGIAEGTLTDKYQLSVRVYEWMLSLLRTSREPGTELSASTSTIVDKAKRYMKEHYAQPVTLETIAGHCEINKHYLCRLFQKAERTSPLAYLRDRRVEAAVGLLRTTEWPVQEICKRCGFDSPSYFGKVFREYMAMTPLEYRQKKLEFPYDAIYYE</sequence>
<name>A0ABW3HSS5_9BACL</name>
<dbReference type="EMBL" id="JBHTJZ010000022">
    <property type="protein sequence ID" value="MFD0960613.1"/>
    <property type="molecule type" value="Genomic_DNA"/>
</dbReference>
<dbReference type="RefSeq" id="WP_377565203.1">
    <property type="nucleotide sequence ID" value="NZ_JBHTJZ010000022.1"/>
</dbReference>
<dbReference type="InterPro" id="IPR009057">
    <property type="entry name" value="Homeodomain-like_sf"/>
</dbReference>
<gene>
    <name evidence="5" type="ORF">ACFQ2I_14570</name>
</gene>
<dbReference type="Gene3D" id="1.10.10.60">
    <property type="entry name" value="Homeodomain-like"/>
    <property type="match status" value="2"/>
</dbReference>
<evidence type="ECO:0000313" key="6">
    <source>
        <dbReference type="Proteomes" id="UP001596989"/>
    </source>
</evidence>